<proteinExistence type="predicted"/>
<evidence type="ECO:0000313" key="2">
    <source>
        <dbReference type="Proteomes" id="UP000284219"/>
    </source>
</evidence>
<dbReference type="EMBL" id="MCHY01000008">
    <property type="protein sequence ID" value="RKD24050.1"/>
    <property type="molecule type" value="Genomic_DNA"/>
</dbReference>
<dbReference type="SUPFAM" id="SSF55008">
    <property type="entry name" value="HMA, heavy metal-associated domain"/>
    <property type="match status" value="1"/>
</dbReference>
<evidence type="ECO:0008006" key="3">
    <source>
        <dbReference type="Google" id="ProtNLM"/>
    </source>
</evidence>
<dbReference type="Proteomes" id="UP000284219">
    <property type="component" value="Unassembled WGS sequence"/>
</dbReference>
<protein>
    <recommendedName>
        <fullName evidence="3">HMA domain-containing protein</fullName>
    </recommendedName>
</protein>
<organism evidence="1 2">
    <name type="scientific">Ammoniphilus oxalaticus</name>
    <dbReference type="NCBI Taxonomy" id="66863"/>
    <lineage>
        <taxon>Bacteria</taxon>
        <taxon>Bacillati</taxon>
        <taxon>Bacillota</taxon>
        <taxon>Bacilli</taxon>
        <taxon>Bacillales</taxon>
        <taxon>Paenibacillaceae</taxon>
        <taxon>Aneurinibacillus group</taxon>
        <taxon>Ammoniphilus</taxon>
    </lineage>
</organism>
<keyword evidence="2" id="KW-1185">Reference proteome</keyword>
<dbReference type="InterPro" id="IPR036163">
    <property type="entry name" value="HMA_dom_sf"/>
</dbReference>
<accession>A0A419SJC1</accession>
<evidence type="ECO:0000313" key="1">
    <source>
        <dbReference type="EMBL" id="RKD24050.1"/>
    </source>
</evidence>
<dbReference type="OrthoDB" id="2973698at2"/>
<sequence>MKRKLWLTFGLAIAILVGLALPQLKTEQAAGSSQEVTFQFVRIGLNTDEAQQEIQQIVNNIVGISQVEILPETDTLTITFNEEIMKADWIAKSLTASGYPPEKYVKLNNKKR</sequence>
<dbReference type="AlphaFoldDB" id="A0A419SJC1"/>
<gene>
    <name evidence="1" type="ORF">BEP19_06475</name>
</gene>
<name>A0A419SJC1_9BACL</name>
<comment type="caution">
    <text evidence="1">The sequence shown here is derived from an EMBL/GenBank/DDBJ whole genome shotgun (WGS) entry which is preliminary data.</text>
</comment>
<dbReference type="RefSeq" id="WP_120189300.1">
    <property type="nucleotide sequence ID" value="NZ_MCHY01000008.1"/>
</dbReference>
<reference evidence="1 2" key="1">
    <citation type="submission" date="2016-08" db="EMBL/GenBank/DDBJ databases">
        <title>Novel Firmicute Genomes.</title>
        <authorList>
            <person name="Poppleton D.I."/>
            <person name="Gribaldo S."/>
        </authorList>
    </citation>
    <scope>NUCLEOTIDE SEQUENCE [LARGE SCALE GENOMIC DNA]</scope>
    <source>
        <strain evidence="1 2">RAOx-1</strain>
    </source>
</reference>
<dbReference type="GO" id="GO:0046872">
    <property type="term" value="F:metal ion binding"/>
    <property type="evidence" value="ECO:0007669"/>
    <property type="project" value="InterPro"/>
</dbReference>